<feature type="region of interest" description="Disordered" evidence="23">
    <location>
        <begin position="605"/>
        <end position="767"/>
    </location>
</feature>
<dbReference type="PROSITE" id="PS51184">
    <property type="entry name" value="JMJC"/>
    <property type="match status" value="1"/>
</dbReference>
<dbReference type="InterPro" id="IPR003347">
    <property type="entry name" value="JmjC_dom"/>
</dbReference>
<dbReference type="Ensembl" id="ENSCSRT00000022047.1">
    <property type="protein sequence ID" value="ENSCSRP00000021114.1"/>
    <property type="gene ID" value="ENSCSRG00000015873.1"/>
</dbReference>
<dbReference type="PROSITE" id="PS50016">
    <property type="entry name" value="ZF_PHD_2"/>
    <property type="match status" value="1"/>
</dbReference>
<keyword evidence="27" id="KW-1185">Reference proteome</keyword>
<dbReference type="SUPFAM" id="SSF57903">
    <property type="entry name" value="FYVE/PHD zinc finger"/>
    <property type="match status" value="1"/>
</dbReference>
<feature type="compositionally biased region" description="Polar residues" evidence="23">
    <location>
        <begin position="544"/>
        <end position="554"/>
    </location>
</feature>
<name>A0A8C3T319_CHESE</name>
<keyword evidence="12" id="KW-0560">Oxidoreductase</keyword>
<keyword evidence="11" id="KW-0223">Dioxygenase</keyword>
<reference evidence="26" key="1">
    <citation type="submission" date="2025-08" db="UniProtKB">
        <authorList>
            <consortium name="Ensembl"/>
        </authorList>
    </citation>
    <scope>IDENTIFICATION</scope>
</reference>
<keyword evidence="18" id="KW-0137">Centromere</keyword>
<dbReference type="InterPro" id="IPR013083">
    <property type="entry name" value="Znf_RING/FYVE/PHD"/>
</dbReference>
<keyword evidence="8" id="KW-0862">Zinc</keyword>
<dbReference type="Pfam" id="PF02373">
    <property type="entry name" value="JmjC"/>
    <property type="match status" value="1"/>
</dbReference>
<evidence type="ECO:0000256" key="19">
    <source>
        <dbReference type="ARBA" id="ARBA00068607"/>
    </source>
</evidence>
<evidence type="ECO:0000259" key="24">
    <source>
        <dbReference type="PROSITE" id="PS50016"/>
    </source>
</evidence>
<keyword evidence="15" id="KW-0010">Activator</keyword>
<feature type="region of interest" description="Disordered" evidence="23">
    <location>
        <begin position="544"/>
        <end position="569"/>
    </location>
</feature>
<dbReference type="InterPro" id="IPR011011">
    <property type="entry name" value="Znf_FYVE_PHD"/>
</dbReference>
<keyword evidence="4" id="KW-0158">Chromosome</keyword>
<evidence type="ECO:0000256" key="9">
    <source>
        <dbReference type="ARBA" id="ARBA00022838"/>
    </source>
</evidence>
<evidence type="ECO:0000256" key="15">
    <source>
        <dbReference type="ARBA" id="ARBA00023159"/>
    </source>
</evidence>
<evidence type="ECO:0000256" key="10">
    <source>
        <dbReference type="ARBA" id="ARBA00022853"/>
    </source>
</evidence>
<dbReference type="GO" id="GO:0051213">
    <property type="term" value="F:dioxygenase activity"/>
    <property type="evidence" value="ECO:0007669"/>
    <property type="project" value="UniProtKB-KW"/>
</dbReference>
<evidence type="ECO:0000256" key="18">
    <source>
        <dbReference type="ARBA" id="ARBA00023328"/>
    </source>
</evidence>
<dbReference type="InterPro" id="IPR001965">
    <property type="entry name" value="Znf_PHD"/>
</dbReference>
<evidence type="ECO:0000256" key="7">
    <source>
        <dbReference type="ARBA" id="ARBA00022771"/>
    </source>
</evidence>
<evidence type="ECO:0000256" key="6">
    <source>
        <dbReference type="ARBA" id="ARBA00022723"/>
    </source>
</evidence>
<evidence type="ECO:0000256" key="8">
    <source>
        <dbReference type="ARBA" id="ARBA00022833"/>
    </source>
</evidence>
<feature type="compositionally biased region" description="Basic residues" evidence="23">
    <location>
        <begin position="674"/>
        <end position="684"/>
    </location>
</feature>
<dbReference type="GO" id="GO:0000776">
    <property type="term" value="C:kinetochore"/>
    <property type="evidence" value="ECO:0007669"/>
    <property type="project" value="UniProtKB-KW"/>
</dbReference>
<evidence type="ECO:0000256" key="13">
    <source>
        <dbReference type="ARBA" id="ARBA00023004"/>
    </source>
</evidence>
<keyword evidence="6" id="KW-0479">Metal-binding</keyword>
<protein>
    <recommendedName>
        <fullName evidence="20">Lysine-specific demethylase PHF2</fullName>
    </recommendedName>
    <alternativeName>
        <fullName evidence="19">Lysine-specific demethylase phf2</fullName>
    </alternativeName>
    <alternativeName>
        <fullName evidence="21">PHD finger protein 2</fullName>
    </alternativeName>
</protein>
<evidence type="ECO:0000256" key="3">
    <source>
        <dbReference type="ARBA" id="ARBA00006942"/>
    </source>
</evidence>
<evidence type="ECO:0000256" key="5">
    <source>
        <dbReference type="ARBA" id="ARBA00022553"/>
    </source>
</evidence>
<dbReference type="SUPFAM" id="SSF51197">
    <property type="entry name" value="Clavaminate synthase-like"/>
    <property type="match status" value="1"/>
</dbReference>
<dbReference type="SMART" id="SM00249">
    <property type="entry name" value="PHD"/>
    <property type="match status" value="1"/>
</dbReference>
<sequence length="785" mass="87594">MATVPVYCICRLPYDVTRFMIECDACKDWFHGSCVGVEEEEAPDIDIYHCPNCEKTHGKSTLKKKRNWHKHDTGQSTEVKPVQNGSQVFIKELRSRTFPSAEDVVAKVTGSQLTTEYLEENGFTEPILVPKKDGLGLAVPAPTFYVSDVENYVGTSVDVTDVTKQKDCKMKLKEFVDYYYSTNRKRVLNVTNLEFSDTRMSSFVEQPDIVKKLSWVENYWPDDALLAKPKVTKYCLICVKDSYTDFHIDSGGASAWYHVLKGEKIFYLIKPASANISLYERWQSAANHSEMFFADQVDKCYKCTVKQGQTLFIPSGWIYATLTPVDCLAFAGHFLHSLSVEMQMRAYEVERRLKIVSLTQFPNFETACWYMGKHLLETFKGRTLFHPPSHLVQGAKILNGAFRSWTKKQALADHEDELPEHFKPAQLIKDLAKEIRLSEVCVLSIILTTSCIFHKLHDESSDEDSLHIDTEAKPGRNSKVKKESGSSAGILDLLQASKEVGGLEYNTNSQPPASPSTQEAIQGMLSMANLQSSDSCLQTSWSTNQAKNNSISAQNSKKPGSSNNKNAGKHLLKKSTKNSIDIEDYDDQDHLDACFKDSDYVYPSLESDEDNPVFKSRSKKRKSSDDAPYSPTARVGPSVPRQDRPVREGTRVASIETGLAAAAAKLSQQEEQKGKKKKNTKKKLSPNNTNKLSQEGSSPEPKLESHASSLADHEYTAGASTFGVAQVNRGSQPMAPGVFLTQRRPSSSSQNNAAAKGKRTKKGMATAKQRLGKILKIHRNGKLLL</sequence>
<comment type="subcellular location">
    <subcellularLocation>
        <location evidence="2">Chromosome</location>
        <location evidence="2">Centromere</location>
        <location evidence="2">Kinetochore</location>
    </subcellularLocation>
    <subcellularLocation>
        <location evidence="1">Nucleus</location>
        <location evidence="1">Nucleolus</location>
    </subcellularLocation>
</comment>
<keyword evidence="17" id="KW-0539">Nucleus</keyword>
<dbReference type="AlphaFoldDB" id="A0A8C3T319"/>
<dbReference type="Gene3D" id="3.30.40.10">
    <property type="entry name" value="Zinc/RING finger domain, C3HC4 (zinc finger)"/>
    <property type="match status" value="1"/>
</dbReference>
<keyword evidence="10" id="KW-0156">Chromatin regulator</keyword>
<evidence type="ECO:0000256" key="12">
    <source>
        <dbReference type="ARBA" id="ARBA00023002"/>
    </source>
</evidence>
<organism evidence="26 27">
    <name type="scientific">Chelydra serpentina</name>
    <name type="common">Snapping turtle</name>
    <name type="synonym">Testudo serpentina</name>
    <dbReference type="NCBI Taxonomy" id="8475"/>
    <lineage>
        <taxon>Eukaryota</taxon>
        <taxon>Metazoa</taxon>
        <taxon>Chordata</taxon>
        <taxon>Craniata</taxon>
        <taxon>Vertebrata</taxon>
        <taxon>Euteleostomi</taxon>
        <taxon>Archelosauria</taxon>
        <taxon>Testudinata</taxon>
        <taxon>Testudines</taxon>
        <taxon>Cryptodira</taxon>
        <taxon>Durocryptodira</taxon>
        <taxon>Americhelydia</taxon>
        <taxon>Chelydroidea</taxon>
        <taxon>Chelydridae</taxon>
        <taxon>Chelydra</taxon>
    </lineage>
</organism>
<dbReference type="InterPro" id="IPR019786">
    <property type="entry name" value="Zinc_finger_PHD-type_CS"/>
</dbReference>
<comment type="similarity">
    <text evidence="3">Belongs to the JHDM1 histone demethylase family. JHDM1D subfamily.</text>
</comment>
<evidence type="ECO:0000256" key="2">
    <source>
        <dbReference type="ARBA" id="ARBA00004629"/>
    </source>
</evidence>
<dbReference type="Proteomes" id="UP000694403">
    <property type="component" value="Unplaced"/>
</dbReference>
<feature type="compositionally biased region" description="Polar residues" evidence="23">
    <location>
        <begin position="743"/>
        <end position="753"/>
    </location>
</feature>
<evidence type="ECO:0000313" key="27">
    <source>
        <dbReference type="Proteomes" id="UP000694403"/>
    </source>
</evidence>
<evidence type="ECO:0000256" key="21">
    <source>
        <dbReference type="ARBA" id="ARBA00081977"/>
    </source>
</evidence>
<evidence type="ECO:0000256" key="1">
    <source>
        <dbReference type="ARBA" id="ARBA00004604"/>
    </source>
</evidence>
<dbReference type="InterPro" id="IPR019787">
    <property type="entry name" value="Znf_PHD-finger"/>
</dbReference>
<dbReference type="GO" id="GO:0005730">
    <property type="term" value="C:nucleolus"/>
    <property type="evidence" value="ECO:0007669"/>
    <property type="project" value="UniProtKB-SubCell"/>
</dbReference>
<dbReference type="SMART" id="SM00558">
    <property type="entry name" value="JmjC"/>
    <property type="match status" value="1"/>
</dbReference>
<feature type="domain" description="JmjC" evidence="25">
    <location>
        <begin position="195"/>
        <end position="351"/>
    </location>
</feature>
<dbReference type="CDD" id="cd15554">
    <property type="entry name" value="PHD_PHF2_like"/>
    <property type="match status" value="1"/>
</dbReference>
<evidence type="ECO:0000256" key="4">
    <source>
        <dbReference type="ARBA" id="ARBA00022454"/>
    </source>
</evidence>
<keyword evidence="14" id="KW-0805">Transcription regulation</keyword>
<evidence type="ECO:0000256" key="23">
    <source>
        <dbReference type="SAM" id="MobiDB-lite"/>
    </source>
</evidence>
<dbReference type="Pfam" id="PF17811">
    <property type="entry name" value="JHD"/>
    <property type="match status" value="1"/>
</dbReference>
<evidence type="ECO:0000313" key="26">
    <source>
        <dbReference type="Ensembl" id="ENSCSRP00000021114.1"/>
    </source>
</evidence>
<proteinExistence type="inferred from homology"/>
<evidence type="ECO:0000256" key="16">
    <source>
        <dbReference type="ARBA" id="ARBA00023163"/>
    </source>
</evidence>
<feature type="compositionally biased region" description="Basic and acidic residues" evidence="23">
    <location>
        <begin position="641"/>
        <end position="650"/>
    </location>
</feature>
<dbReference type="PANTHER" id="PTHR23123">
    <property type="entry name" value="PHD/F-BOX CONTAINING PROTEIN"/>
    <property type="match status" value="1"/>
</dbReference>
<dbReference type="FunFam" id="2.60.120.650:FF:000011">
    <property type="entry name" value="PHD finger protein 2"/>
    <property type="match status" value="1"/>
</dbReference>
<dbReference type="InterPro" id="IPR041070">
    <property type="entry name" value="JHD"/>
</dbReference>
<evidence type="ECO:0000256" key="14">
    <source>
        <dbReference type="ARBA" id="ARBA00023015"/>
    </source>
</evidence>
<dbReference type="FunFam" id="3.30.40.10:FF:000193">
    <property type="entry name" value="lysine-specific demethylase PHF2 isoform X1"/>
    <property type="match status" value="1"/>
</dbReference>
<keyword evidence="7 22" id="KW-0863">Zinc-finger</keyword>
<dbReference type="GO" id="GO:0008270">
    <property type="term" value="F:zinc ion binding"/>
    <property type="evidence" value="ECO:0007669"/>
    <property type="project" value="UniProtKB-KW"/>
</dbReference>
<feature type="domain" description="PHD-type" evidence="24">
    <location>
        <begin position="5"/>
        <end position="56"/>
    </location>
</feature>
<evidence type="ECO:0000256" key="17">
    <source>
        <dbReference type="ARBA" id="ARBA00023242"/>
    </source>
</evidence>
<keyword evidence="13" id="KW-0408">Iron</keyword>
<dbReference type="Pfam" id="PF00628">
    <property type="entry name" value="PHD"/>
    <property type="match status" value="1"/>
</dbReference>
<feature type="compositionally biased region" description="Low complexity" evidence="23">
    <location>
        <begin position="555"/>
        <end position="566"/>
    </location>
</feature>
<dbReference type="GO" id="GO:0006325">
    <property type="term" value="P:chromatin organization"/>
    <property type="evidence" value="ECO:0007669"/>
    <property type="project" value="UniProtKB-KW"/>
</dbReference>
<keyword evidence="16" id="KW-0804">Transcription</keyword>
<feature type="compositionally biased region" description="Basic and acidic residues" evidence="23">
    <location>
        <begin position="463"/>
        <end position="484"/>
    </location>
</feature>
<keyword evidence="9" id="KW-0995">Kinetochore</keyword>
<dbReference type="Gene3D" id="1.20.58.1360">
    <property type="match status" value="1"/>
</dbReference>
<evidence type="ECO:0000256" key="11">
    <source>
        <dbReference type="ARBA" id="ARBA00022964"/>
    </source>
</evidence>
<keyword evidence="5" id="KW-0597">Phosphoprotein</keyword>
<evidence type="ECO:0000256" key="22">
    <source>
        <dbReference type="PROSITE-ProRule" id="PRU00146"/>
    </source>
</evidence>
<dbReference type="PROSITE" id="PS01359">
    <property type="entry name" value="ZF_PHD_1"/>
    <property type="match status" value="1"/>
</dbReference>
<dbReference type="InterPro" id="IPR050690">
    <property type="entry name" value="JHDM1_Histone_Demethylase"/>
</dbReference>
<evidence type="ECO:0000259" key="25">
    <source>
        <dbReference type="PROSITE" id="PS51184"/>
    </source>
</evidence>
<accession>A0A8C3T319</accession>
<feature type="compositionally biased region" description="Basic and acidic residues" evidence="23">
    <location>
        <begin position="701"/>
        <end position="715"/>
    </location>
</feature>
<feature type="region of interest" description="Disordered" evidence="23">
    <location>
        <begin position="463"/>
        <end position="486"/>
    </location>
</feature>
<evidence type="ECO:0000256" key="20">
    <source>
        <dbReference type="ARBA" id="ARBA00069081"/>
    </source>
</evidence>
<reference evidence="26" key="2">
    <citation type="submission" date="2025-09" db="UniProtKB">
        <authorList>
            <consortium name="Ensembl"/>
        </authorList>
    </citation>
    <scope>IDENTIFICATION</scope>
</reference>
<dbReference type="Gene3D" id="2.60.120.650">
    <property type="entry name" value="Cupin"/>
    <property type="match status" value="1"/>
</dbReference>